<organism evidence="2 3">
    <name type="scientific">Mytilus galloprovincialis</name>
    <name type="common">Mediterranean mussel</name>
    <dbReference type="NCBI Taxonomy" id="29158"/>
    <lineage>
        <taxon>Eukaryota</taxon>
        <taxon>Metazoa</taxon>
        <taxon>Spiralia</taxon>
        <taxon>Lophotrochozoa</taxon>
        <taxon>Mollusca</taxon>
        <taxon>Bivalvia</taxon>
        <taxon>Autobranchia</taxon>
        <taxon>Pteriomorphia</taxon>
        <taxon>Mytilida</taxon>
        <taxon>Mytiloidea</taxon>
        <taxon>Mytilidae</taxon>
        <taxon>Mytilinae</taxon>
        <taxon>Mytilus</taxon>
    </lineage>
</organism>
<feature type="region of interest" description="Disordered" evidence="1">
    <location>
        <begin position="294"/>
        <end position="318"/>
    </location>
</feature>
<sequence>MAADIQCSALEEITLLTNCVKKDSDAYRLIMSTRASCADSPDLCLTNIWNRLDQRFGSAELLESALKTKLSNLPNMIDRKVLYDLHDLLNEIQAVKTLREYSVIFSYLDSSLGIRPIVQKLPKFIQDKWITRVVNYKKQNQVIFPPFSEFLKFIGEISVIRNDPSLLFETPMNQSTRKPSYSKPQNTMYKQKDQHLITANKMEVNSTPVTKSNSNSTHACLIHIGAKHTINECKAFRSKSLENRKTLLRSHNICLRCCDTSDHFANRCRAQIQCDICKASTHCTALHIDFNNNNADINNNSNQRTGNAAPKHGEETPAEVSSRCTEICGIPSFTGKSCAKILPVRIFPEGQSDKAVLAYAMLDDQSNRTLGKTCLFDSLSVESETIEYKMESCSGRSTSSGRIVGGLVVESVTECDQNFIIDNGRPTSLKPCEQIINVRKTFIRSEQPQLTKYNIFETTSHDNKPGLSIEDRKFLDIMDKEFRLDFDGKWVAPLPFGSPHYTMPDNYLLALNRAKSLDASLHRNETKKQHLLEFMQKIIDNHHAEIAPYLPPDRERWYLPLFGVYHPRKPEQIRGVFDASAKFNNVSLNDQLLQGPDLINSLLGILIRFRKEMVGVVADIQQMFHSFLVQEEHRDFLRFLWHKDNVIENPLVTYRMRVHVFGNRPSPSIAMYGLRRIGELATESHGDDVKNFINNDFYVDDGLKSCPSSQDAIDLILKTQEAMKMHGNLRLHKFASNSKVVMNALEPGDLAKGLVDMDFEKDSPTQRSLGLLWDLGSDTFKFSISNETKSATRRGILSVVNSLYDPMGFISPITVQGKIILRKIVSSTFDWDDPLPEHLLTEWNKWSQNLPDLEDLRIPRIIVPNLSNAVNKELFIYCDASELAIAAVCYLHVSYSDGSTSTGFVLAIGKAKVAPAKCTTIPRLELCSAVLGVEIAQIAVDHLQINIDNIKYFSDSRVVLGYINNEKRRFFVYVANRVARIRSYSEPTQWLYVRSEKNPADIGTRGIHPADLQNSLSGYMGQAESKHLMYLWIKIPTSHSFSQMLMWKSVRTKLILRMLNRMVLATVYLRNSLIGID</sequence>
<dbReference type="SUPFAM" id="SSF56672">
    <property type="entry name" value="DNA/RNA polymerases"/>
    <property type="match status" value="1"/>
</dbReference>
<comment type="caution">
    <text evidence="2">The sequence shown here is derived from an EMBL/GenBank/DDBJ whole genome shotgun (WGS) entry which is preliminary data.</text>
</comment>
<evidence type="ECO:0008006" key="4">
    <source>
        <dbReference type="Google" id="ProtNLM"/>
    </source>
</evidence>
<evidence type="ECO:0000256" key="1">
    <source>
        <dbReference type="SAM" id="MobiDB-lite"/>
    </source>
</evidence>
<proteinExistence type="predicted"/>
<keyword evidence="3" id="KW-1185">Reference proteome</keyword>
<evidence type="ECO:0000313" key="3">
    <source>
        <dbReference type="Proteomes" id="UP000596742"/>
    </source>
</evidence>
<dbReference type="EMBL" id="UYJE01005565">
    <property type="protein sequence ID" value="VDI38274.1"/>
    <property type="molecule type" value="Genomic_DNA"/>
</dbReference>
<name>A0A8B6EQD4_MYTGA</name>
<protein>
    <recommendedName>
        <fullName evidence="4">Peptidase aspartic putative domain-containing protein</fullName>
    </recommendedName>
</protein>
<dbReference type="PANTHER" id="PTHR47331">
    <property type="entry name" value="PHD-TYPE DOMAIN-CONTAINING PROTEIN"/>
    <property type="match status" value="1"/>
</dbReference>
<dbReference type="Proteomes" id="UP000596742">
    <property type="component" value="Unassembled WGS sequence"/>
</dbReference>
<reference evidence="2" key="1">
    <citation type="submission" date="2018-11" db="EMBL/GenBank/DDBJ databases">
        <authorList>
            <person name="Alioto T."/>
            <person name="Alioto T."/>
        </authorList>
    </citation>
    <scope>NUCLEOTIDE SEQUENCE</scope>
</reference>
<accession>A0A8B6EQD4</accession>
<dbReference type="CDD" id="cd01644">
    <property type="entry name" value="RT_pepA17"/>
    <property type="match status" value="1"/>
</dbReference>
<dbReference type="PANTHER" id="PTHR47331:SF6">
    <property type="entry name" value="DOUBLECORTIN DOMAIN-CONTAINING PROTEIN"/>
    <property type="match status" value="1"/>
</dbReference>
<dbReference type="InterPro" id="IPR043502">
    <property type="entry name" value="DNA/RNA_pol_sf"/>
</dbReference>
<evidence type="ECO:0000313" key="2">
    <source>
        <dbReference type="EMBL" id="VDI38274.1"/>
    </source>
</evidence>
<dbReference type="Pfam" id="PF05380">
    <property type="entry name" value="Peptidase_A17"/>
    <property type="match status" value="1"/>
</dbReference>
<dbReference type="OrthoDB" id="6092644at2759"/>
<gene>
    <name evidence="2" type="ORF">MGAL_10B017663</name>
</gene>
<dbReference type="InterPro" id="IPR008042">
    <property type="entry name" value="Retrotrans_Pao"/>
</dbReference>
<dbReference type="AlphaFoldDB" id="A0A8B6EQD4"/>